<dbReference type="EMBL" id="MU003724">
    <property type="protein sequence ID" value="KAF2802239.1"/>
    <property type="molecule type" value="Genomic_DNA"/>
</dbReference>
<proteinExistence type="predicted"/>
<dbReference type="GeneID" id="54467173"/>
<accession>A0A6A6Y0R5</accession>
<name>A0A6A6Y0R5_9PEZI</name>
<dbReference type="RefSeq" id="XP_033569203.1">
    <property type="nucleotide sequence ID" value="XM_033726280.1"/>
</dbReference>
<dbReference type="AlphaFoldDB" id="A0A6A6Y0R5"/>
<reference evidence="4" key="2">
    <citation type="submission" date="2020-04" db="EMBL/GenBank/DDBJ databases">
        <authorList>
            <consortium name="NCBI Genome Project"/>
        </authorList>
    </citation>
    <scope>NUCLEOTIDE SEQUENCE</scope>
    <source>
        <strain evidence="4">CBS 304.34</strain>
    </source>
</reference>
<dbReference type="Proteomes" id="UP000504636">
    <property type="component" value="Unplaced"/>
</dbReference>
<gene>
    <name evidence="2 4" type="ORF">BDZ99DRAFT_527610</name>
</gene>
<sequence length="175" mass="19246">MPVQLHEEISVGVRVHHWISSFLPRSGELEYHADLFDVCSDTIGAKAELGDNQAVKVVIVKRELNKGQGQPPSIGIGRASTFSMRAKREPPPAMGRGFQRNLANERRHVVDAQSVPTKFIARPKRSGEAQTQPCSSSSDKKIISGTKNIADEIGTILKLHCLHSTFPKRERANGT</sequence>
<evidence type="ECO:0000313" key="2">
    <source>
        <dbReference type="EMBL" id="KAF2802239.1"/>
    </source>
</evidence>
<organism evidence="2">
    <name type="scientific">Mytilinidion resinicola</name>
    <dbReference type="NCBI Taxonomy" id="574789"/>
    <lineage>
        <taxon>Eukaryota</taxon>
        <taxon>Fungi</taxon>
        <taxon>Dikarya</taxon>
        <taxon>Ascomycota</taxon>
        <taxon>Pezizomycotina</taxon>
        <taxon>Dothideomycetes</taxon>
        <taxon>Pleosporomycetidae</taxon>
        <taxon>Mytilinidiales</taxon>
        <taxon>Mytilinidiaceae</taxon>
        <taxon>Mytilinidion</taxon>
    </lineage>
</organism>
<evidence type="ECO:0000313" key="4">
    <source>
        <dbReference type="RefSeq" id="XP_033569203.1"/>
    </source>
</evidence>
<evidence type="ECO:0000256" key="1">
    <source>
        <dbReference type="SAM" id="MobiDB-lite"/>
    </source>
</evidence>
<protein>
    <submittedName>
        <fullName evidence="2 4">Uncharacterized protein</fullName>
    </submittedName>
</protein>
<feature type="region of interest" description="Disordered" evidence="1">
    <location>
        <begin position="122"/>
        <end position="143"/>
    </location>
</feature>
<keyword evidence="3" id="KW-1185">Reference proteome</keyword>
<feature type="compositionally biased region" description="Polar residues" evidence="1">
    <location>
        <begin position="128"/>
        <end position="137"/>
    </location>
</feature>
<reference evidence="4" key="3">
    <citation type="submission" date="2025-04" db="UniProtKB">
        <authorList>
            <consortium name="RefSeq"/>
        </authorList>
    </citation>
    <scope>IDENTIFICATION</scope>
    <source>
        <strain evidence="4">CBS 304.34</strain>
    </source>
</reference>
<evidence type="ECO:0000313" key="3">
    <source>
        <dbReference type="Proteomes" id="UP000504636"/>
    </source>
</evidence>
<reference evidence="2 4" key="1">
    <citation type="journal article" date="2020" name="Stud. Mycol.">
        <title>101 Dothideomycetes genomes: a test case for predicting lifestyles and emergence of pathogens.</title>
        <authorList>
            <person name="Haridas S."/>
            <person name="Albert R."/>
            <person name="Binder M."/>
            <person name="Bloem J."/>
            <person name="Labutti K."/>
            <person name="Salamov A."/>
            <person name="Andreopoulos B."/>
            <person name="Baker S."/>
            <person name="Barry K."/>
            <person name="Bills G."/>
            <person name="Bluhm B."/>
            <person name="Cannon C."/>
            <person name="Castanera R."/>
            <person name="Culley D."/>
            <person name="Daum C."/>
            <person name="Ezra D."/>
            <person name="Gonzalez J."/>
            <person name="Henrissat B."/>
            <person name="Kuo A."/>
            <person name="Liang C."/>
            <person name="Lipzen A."/>
            <person name="Lutzoni F."/>
            <person name="Magnuson J."/>
            <person name="Mondo S."/>
            <person name="Nolan M."/>
            <person name="Ohm R."/>
            <person name="Pangilinan J."/>
            <person name="Park H.-J."/>
            <person name="Ramirez L."/>
            <person name="Alfaro M."/>
            <person name="Sun H."/>
            <person name="Tritt A."/>
            <person name="Yoshinaga Y."/>
            <person name="Zwiers L.-H."/>
            <person name="Turgeon B."/>
            <person name="Goodwin S."/>
            <person name="Spatafora J."/>
            <person name="Crous P."/>
            <person name="Grigoriev I."/>
        </authorList>
    </citation>
    <scope>NUCLEOTIDE SEQUENCE</scope>
    <source>
        <strain evidence="2 4">CBS 304.34</strain>
    </source>
</reference>